<evidence type="ECO:0000313" key="3">
    <source>
        <dbReference type="Proteomes" id="UP000886748"/>
    </source>
</evidence>
<keyword evidence="1" id="KW-0472">Membrane</keyword>
<reference evidence="2" key="2">
    <citation type="journal article" date="2021" name="PeerJ">
        <title>Extensive microbial diversity within the chicken gut microbiome revealed by metagenomics and culture.</title>
        <authorList>
            <person name="Gilroy R."/>
            <person name="Ravi A."/>
            <person name="Getino M."/>
            <person name="Pursley I."/>
            <person name="Horton D.L."/>
            <person name="Alikhan N.F."/>
            <person name="Baker D."/>
            <person name="Gharbi K."/>
            <person name="Hall N."/>
            <person name="Watson M."/>
            <person name="Adriaenssens E.M."/>
            <person name="Foster-Nyarko E."/>
            <person name="Jarju S."/>
            <person name="Secka A."/>
            <person name="Antonio M."/>
            <person name="Oren A."/>
            <person name="Chaudhuri R.R."/>
            <person name="La Ragione R."/>
            <person name="Hildebrand F."/>
            <person name="Pallen M.J."/>
        </authorList>
    </citation>
    <scope>NUCLEOTIDE SEQUENCE</scope>
    <source>
        <strain evidence="2">CHK154-7741</strain>
    </source>
</reference>
<keyword evidence="1" id="KW-1133">Transmembrane helix</keyword>
<dbReference type="Proteomes" id="UP000886748">
    <property type="component" value="Unassembled WGS sequence"/>
</dbReference>
<comment type="caution">
    <text evidence="2">The sequence shown here is derived from an EMBL/GenBank/DDBJ whole genome shotgun (WGS) entry which is preliminary data.</text>
</comment>
<dbReference type="AlphaFoldDB" id="A0A9D1N216"/>
<protein>
    <submittedName>
        <fullName evidence="2">Uncharacterized protein</fullName>
    </submittedName>
</protein>
<evidence type="ECO:0000256" key="1">
    <source>
        <dbReference type="SAM" id="Phobius"/>
    </source>
</evidence>
<organism evidence="2 3">
    <name type="scientific">Candidatus Limenecus avicola</name>
    <dbReference type="NCBI Taxonomy" id="2840847"/>
    <lineage>
        <taxon>Bacteria</taxon>
        <taxon>Bacillati</taxon>
        <taxon>Bacillota</taxon>
        <taxon>Clostridia</taxon>
        <taxon>Eubacteriales</taxon>
        <taxon>Clostridiaceae</taxon>
        <taxon>Clostridiaceae incertae sedis</taxon>
        <taxon>Candidatus Limenecus</taxon>
    </lineage>
</organism>
<feature type="transmembrane region" description="Helical" evidence="1">
    <location>
        <begin position="42"/>
        <end position="66"/>
    </location>
</feature>
<feature type="transmembrane region" description="Helical" evidence="1">
    <location>
        <begin position="12"/>
        <end position="30"/>
    </location>
</feature>
<proteinExistence type="predicted"/>
<gene>
    <name evidence="2" type="ORF">IAD26_10045</name>
</gene>
<name>A0A9D1N216_9CLOT</name>
<sequence>MAANGIKYAYKLGGLAASLTVFLCSALIFLNNQGHMNINTLIYALGIIVPAGLVVGYLGFQIGKIFDSAKKKKKLSKFK</sequence>
<keyword evidence="1" id="KW-0812">Transmembrane</keyword>
<dbReference type="EMBL" id="DVOD01000072">
    <property type="protein sequence ID" value="HIU93456.1"/>
    <property type="molecule type" value="Genomic_DNA"/>
</dbReference>
<accession>A0A9D1N216</accession>
<evidence type="ECO:0000313" key="2">
    <source>
        <dbReference type="EMBL" id="HIU93456.1"/>
    </source>
</evidence>
<reference evidence="2" key="1">
    <citation type="submission" date="2020-10" db="EMBL/GenBank/DDBJ databases">
        <authorList>
            <person name="Gilroy R."/>
        </authorList>
    </citation>
    <scope>NUCLEOTIDE SEQUENCE</scope>
    <source>
        <strain evidence="2">CHK154-7741</strain>
    </source>
</reference>